<dbReference type="EMBL" id="DF846267">
    <property type="protein sequence ID" value="GAT50105.1"/>
    <property type="molecule type" value="Genomic_DNA"/>
</dbReference>
<feature type="coiled-coil region" evidence="1">
    <location>
        <begin position="300"/>
        <end position="327"/>
    </location>
</feature>
<evidence type="ECO:0000256" key="2">
    <source>
        <dbReference type="SAM" id="MobiDB-lite"/>
    </source>
</evidence>
<organism evidence="4 5">
    <name type="scientific">Mycena chlorophos</name>
    <name type="common">Agaric fungus</name>
    <name type="synonym">Agaricus chlorophos</name>
    <dbReference type="NCBI Taxonomy" id="658473"/>
    <lineage>
        <taxon>Eukaryota</taxon>
        <taxon>Fungi</taxon>
        <taxon>Dikarya</taxon>
        <taxon>Basidiomycota</taxon>
        <taxon>Agaricomycotina</taxon>
        <taxon>Agaricomycetes</taxon>
        <taxon>Agaricomycetidae</taxon>
        <taxon>Agaricales</taxon>
        <taxon>Marasmiineae</taxon>
        <taxon>Mycenaceae</taxon>
        <taxon>Mycena</taxon>
    </lineage>
</organism>
<evidence type="ECO:0000313" key="5">
    <source>
        <dbReference type="Proteomes" id="UP000815677"/>
    </source>
</evidence>
<proteinExistence type="predicted"/>
<dbReference type="PROSITE" id="PS50048">
    <property type="entry name" value="ZN2_CY6_FUNGAL_2"/>
    <property type="match status" value="1"/>
</dbReference>
<keyword evidence="5" id="KW-1185">Reference proteome</keyword>
<dbReference type="CDD" id="cd00067">
    <property type="entry name" value="GAL4"/>
    <property type="match status" value="1"/>
</dbReference>
<dbReference type="Gene3D" id="4.10.240.10">
    <property type="entry name" value="Zn(2)-C6 fungal-type DNA-binding domain"/>
    <property type="match status" value="1"/>
</dbReference>
<dbReference type="InterPro" id="IPR036864">
    <property type="entry name" value="Zn2-C6_fun-type_DNA-bd_sf"/>
</dbReference>
<feature type="compositionally biased region" description="Low complexity" evidence="2">
    <location>
        <begin position="48"/>
        <end position="60"/>
    </location>
</feature>
<feature type="compositionally biased region" description="Low complexity" evidence="2">
    <location>
        <begin position="71"/>
        <end position="86"/>
    </location>
</feature>
<feature type="region of interest" description="Disordered" evidence="2">
    <location>
        <begin position="31"/>
        <end position="136"/>
    </location>
</feature>
<dbReference type="SUPFAM" id="SSF57701">
    <property type="entry name" value="Zn2/Cys6 DNA-binding domain"/>
    <property type="match status" value="1"/>
</dbReference>
<dbReference type="Proteomes" id="UP000815677">
    <property type="component" value="Unassembled WGS sequence"/>
</dbReference>
<feature type="compositionally biased region" description="Low complexity" evidence="2">
    <location>
        <begin position="114"/>
        <end position="125"/>
    </location>
</feature>
<evidence type="ECO:0000313" key="4">
    <source>
        <dbReference type="EMBL" id="GAT50105.1"/>
    </source>
</evidence>
<dbReference type="InterPro" id="IPR001138">
    <property type="entry name" value="Zn2Cys6_DnaBD"/>
</dbReference>
<sequence>MASPVIARVHYGPSARWLSYYEESFSEQSSGFNESYTYREEPAGMYAPSPESDSTTSEPDQPWATPPRRFLLTTSSSAPASTLSSPQYATQSESLGIPPPTESGWWTFPLPDASTQSSPQYTTQSEALGIPPQSEPGWWTFPLPDTSRSVIPKANALPAAPLPRFVKRQRAPAPTTYPSYHTYTYPAVTPSQSPQFLPAPPVSAFPHAVSRDEHHQLEVLEGTSSTMPMQIHLEQANATDPKTPRRLGYRRQPMACLYCRGRKIACGGPIARPGAEDGRGMCGQCFKRGHPFCIFPTQSNRGLHARVKKEKEEARKMREELQRDMLSGWEMAMDGEEDFDASE</sequence>
<reference evidence="4" key="1">
    <citation type="submission" date="2014-09" db="EMBL/GenBank/DDBJ databases">
        <title>Genome sequence of the luminous mushroom Mycena chlorophos for searching fungal bioluminescence genes.</title>
        <authorList>
            <person name="Tanaka Y."/>
            <person name="Kasuga D."/>
            <person name="Oba Y."/>
            <person name="Hase S."/>
            <person name="Sato K."/>
            <person name="Oba Y."/>
            <person name="Sakakibara Y."/>
        </authorList>
    </citation>
    <scope>NUCLEOTIDE SEQUENCE</scope>
</reference>
<evidence type="ECO:0000256" key="1">
    <source>
        <dbReference type="SAM" id="Coils"/>
    </source>
</evidence>
<keyword evidence="1" id="KW-0175">Coiled coil</keyword>
<evidence type="ECO:0000259" key="3">
    <source>
        <dbReference type="PROSITE" id="PS50048"/>
    </source>
</evidence>
<protein>
    <recommendedName>
        <fullName evidence="3">Zn(2)-C6 fungal-type domain-containing protein</fullName>
    </recommendedName>
</protein>
<accession>A0ABQ0LG71</accession>
<feature type="domain" description="Zn(2)-C6 fungal-type" evidence="3">
    <location>
        <begin position="255"/>
        <end position="295"/>
    </location>
</feature>
<name>A0ABQ0LG71_MYCCL</name>
<gene>
    <name evidence="4" type="ORF">MCHLO_07381</name>
</gene>